<dbReference type="Proteomes" id="UP001054945">
    <property type="component" value="Unassembled WGS sequence"/>
</dbReference>
<feature type="region of interest" description="Disordered" evidence="1">
    <location>
        <begin position="1"/>
        <end position="23"/>
    </location>
</feature>
<accession>A0AAV4UAV6</accession>
<keyword evidence="4" id="KW-1185">Reference proteome</keyword>
<evidence type="ECO:0000313" key="3">
    <source>
        <dbReference type="EMBL" id="GIY54750.1"/>
    </source>
</evidence>
<keyword evidence="2" id="KW-1133">Transmembrane helix</keyword>
<evidence type="ECO:0000313" key="4">
    <source>
        <dbReference type="Proteomes" id="UP001054945"/>
    </source>
</evidence>
<protein>
    <submittedName>
        <fullName evidence="3">Uncharacterized protein</fullName>
    </submittedName>
</protein>
<dbReference type="AlphaFoldDB" id="A0AAV4UAV6"/>
<organism evidence="3 4">
    <name type="scientific">Caerostris extrusa</name>
    <name type="common">Bark spider</name>
    <name type="synonym">Caerostris bankana</name>
    <dbReference type="NCBI Taxonomy" id="172846"/>
    <lineage>
        <taxon>Eukaryota</taxon>
        <taxon>Metazoa</taxon>
        <taxon>Ecdysozoa</taxon>
        <taxon>Arthropoda</taxon>
        <taxon>Chelicerata</taxon>
        <taxon>Arachnida</taxon>
        <taxon>Araneae</taxon>
        <taxon>Araneomorphae</taxon>
        <taxon>Entelegynae</taxon>
        <taxon>Araneoidea</taxon>
        <taxon>Araneidae</taxon>
        <taxon>Caerostris</taxon>
    </lineage>
</organism>
<keyword evidence="2" id="KW-0812">Transmembrane</keyword>
<feature type="transmembrane region" description="Helical" evidence="2">
    <location>
        <begin position="85"/>
        <end position="104"/>
    </location>
</feature>
<comment type="caution">
    <text evidence="3">The sequence shown here is derived from an EMBL/GenBank/DDBJ whole genome shotgun (WGS) entry which is preliminary data.</text>
</comment>
<keyword evidence="2" id="KW-0472">Membrane</keyword>
<name>A0AAV4UAV6_CAEEX</name>
<gene>
    <name evidence="3" type="ORF">CEXT_168621</name>
</gene>
<dbReference type="EMBL" id="BPLR01012551">
    <property type="protein sequence ID" value="GIY54750.1"/>
    <property type="molecule type" value="Genomic_DNA"/>
</dbReference>
<feature type="transmembrane region" description="Helical" evidence="2">
    <location>
        <begin position="52"/>
        <end position="73"/>
    </location>
</feature>
<feature type="compositionally biased region" description="Polar residues" evidence="1">
    <location>
        <begin position="1"/>
        <end position="11"/>
    </location>
</feature>
<evidence type="ECO:0000256" key="2">
    <source>
        <dbReference type="SAM" id="Phobius"/>
    </source>
</evidence>
<sequence length="122" mass="13916">MARKTSQTPSHPTWPLEKNGRSGNLIKLGTAASLIGGKQNRQRTRRKRPEKWLALFGGSCGLHDLAVLSHRFFFVFSSFCFLEAFSTASLSFATPSIFDYYVYYEILFVSPPKRYVLIQCRT</sequence>
<evidence type="ECO:0000256" key="1">
    <source>
        <dbReference type="SAM" id="MobiDB-lite"/>
    </source>
</evidence>
<proteinExistence type="predicted"/>
<reference evidence="3 4" key="1">
    <citation type="submission" date="2021-06" db="EMBL/GenBank/DDBJ databases">
        <title>Caerostris extrusa draft genome.</title>
        <authorList>
            <person name="Kono N."/>
            <person name="Arakawa K."/>
        </authorList>
    </citation>
    <scope>NUCLEOTIDE SEQUENCE [LARGE SCALE GENOMIC DNA]</scope>
</reference>